<keyword evidence="7" id="KW-0732">Signal</keyword>
<feature type="active site" description="Proton donor/acceptor" evidence="6">
    <location>
        <position position="200"/>
    </location>
</feature>
<dbReference type="CDD" id="cd16913">
    <property type="entry name" value="YkuD_like"/>
    <property type="match status" value="1"/>
</dbReference>
<dbReference type="GO" id="GO:0071555">
    <property type="term" value="P:cell wall organization"/>
    <property type="evidence" value="ECO:0007669"/>
    <property type="project" value="UniProtKB-UniRule"/>
</dbReference>
<evidence type="ECO:0000256" key="3">
    <source>
        <dbReference type="ARBA" id="ARBA00022960"/>
    </source>
</evidence>
<dbReference type="Pfam" id="PF03734">
    <property type="entry name" value="YkuD"/>
    <property type="match status" value="1"/>
</dbReference>
<evidence type="ECO:0000313" key="9">
    <source>
        <dbReference type="EMBL" id="REF32193.1"/>
    </source>
</evidence>
<accession>A0A3D9UUH3</accession>
<sequence length="240" mass="25581">MTANLSRRSLILGAGGAAVAAGTSLALAESAHAAGPSTPLGIGSSGHHVTQFQLAMNANGFWCGTVDGQFGELTQQAVYAVQKTHRRARTGKIDLALWDSGLARVRATSRYKLDGIEIDLARQLLMVVRGGIVQVALNTSTGDGSTFRFNGGWARAITPTGTFTIYRKSVQETSTNPWVTAELGTMYKPRYFDSRGFAVHGSTSIPPYPASHGCARVSTRAQNYLLSSGLLNMGVKVRIY</sequence>
<dbReference type="GO" id="GO:0005576">
    <property type="term" value="C:extracellular region"/>
    <property type="evidence" value="ECO:0007669"/>
    <property type="project" value="TreeGrafter"/>
</dbReference>
<reference evidence="9 10" key="1">
    <citation type="submission" date="2018-08" db="EMBL/GenBank/DDBJ databases">
        <title>Sequencing the genomes of 1000 actinobacteria strains.</title>
        <authorList>
            <person name="Klenk H.-P."/>
        </authorList>
    </citation>
    <scope>NUCLEOTIDE SEQUENCE [LARGE SCALE GENOMIC DNA]</scope>
    <source>
        <strain evidence="9 10">DSM 22967</strain>
    </source>
</reference>
<evidence type="ECO:0000256" key="5">
    <source>
        <dbReference type="ARBA" id="ARBA00023316"/>
    </source>
</evidence>
<dbReference type="PANTHER" id="PTHR30582:SF2">
    <property type="entry name" value="L,D-TRANSPEPTIDASE YCIB-RELATED"/>
    <property type="match status" value="1"/>
</dbReference>
<gene>
    <name evidence="9" type="ORF">DFJ65_3295</name>
</gene>
<keyword evidence="10" id="KW-1185">Reference proteome</keyword>
<evidence type="ECO:0000259" key="8">
    <source>
        <dbReference type="PROSITE" id="PS52029"/>
    </source>
</evidence>
<dbReference type="InterPro" id="IPR005490">
    <property type="entry name" value="LD_TPept_cat_dom"/>
</dbReference>
<dbReference type="InterPro" id="IPR050979">
    <property type="entry name" value="LD-transpeptidase"/>
</dbReference>
<dbReference type="SUPFAM" id="SSF141523">
    <property type="entry name" value="L,D-transpeptidase catalytic domain-like"/>
    <property type="match status" value="1"/>
</dbReference>
<keyword evidence="3 6" id="KW-0133">Cell shape</keyword>
<keyword evidence="4 6" id="KW-0573">Peptidoglycan synthesis</keyword>
<dbReference type="GO" id="GO:0071972">
    <property type="term" value="F:peptidoglycan L,D-transpeptidase activity"/>
    <property type="evidence" value="ECO:0007669"/>
    <property type="project" value="TreeGrafter"/>
</dbReference>
<evidence type="ECO:0000256" key="1">
    <source>
        <dbReference type="ARBA" id="ARBA00004752"/>
    </source>
</evidence>
<feature type="signal peptide" evidence="7">
    <location>
        <begin position="1"/>
        <end position="33"/>
    </location>
</feature>
<proteinExistence type="predicted"/>
<dbReference type="RefSeq" id="WP_115923934.1">
    <property type="nucleotide sequence ID" value="NZ_QTUA01000001.1"/>
</dbReference>
<dbReference type="Gene3D" id="2.40.440.10">
    <property type="entry name" value="L,D-transpeptidase catalytic domain-like"/>
    <property type="match status" value="1"/>
</dbReference>
<comment type="caution">
    <text evidence="9">The sequence shown here is derived from an EMBL/GenBank/DDBJ whole genome shotgun (WGS) entry which is preliminary data.</text>
</comment>
<dbReference type="OrthoDB" id="9810670at2"/>
<dbReference type="AlphaFoldDB" id="A0A3D9UUH3"/>
<dbReference type="Pfam" id="PF01471">
    <property type="entry name" value="PG_binding_1"/>
    <property type="match status" value="1"/>
</dbReference>
<evidence type="ECO:0000313" key="10">
    <source>
        <dbReference type="Proteomes" id="UP000256253"/>
    </source>
</evidence>
<evidence type="ECO:0000256" key="7">
    <source>
        <dbReference type="SAM" id="SignalP"/>
    </source>
</evidence>
<evidence type="ECO:0000256" key="6">
    <source>
        <dbReference type="PROSITE-ProRule" id="PRU01373"/>
    </source>
</evidence>
<name>A0A3D9UUH3_9MICO</name>
<dbReference type="InterPro" id="IPR006311">
    <property type="entry name" value="TAT_signal"/>
</dbReference>
<dbReference type="InterPro" id="IPR002477">
    <property type="entry name" value="Peptidoglycan-bd-like"/>
</dbReference>
<dbReference type="PROSITE" id="PS52029">
    <property type="entry name" value="LD_TPASE"/>
    <property type="match status" value="1"/>
</dbReference>
<feature type="domain" description="L,D-TPase catalytic" evidence="8">
    <location>
        <begin position="114"/>
        <end position="240"/>
    </location>
</feature>
<dbReference type="EMBL" id="QTUA01000001">
    <property type="protein sequence ID" value="REF32193.1"/>
    <property type="molecule type" value="Genomic_DNA"/>
</dbReference>
<protein>
    <submittedName>
        <fullName evidence="9">Putative peptidoglycan binding protein</fullName>
    </submittedName>
</protein>
<organism evidence="9 10">
    <name type="scientific">Calidifontibacter indicus</name>
    <dbReference type="NCBI Taxonomy" id="419650"/>
    <lineage>
        <taxon>Bacteria</taxon>
        <taxon>Bacillati</taxon>
        <taxon>Actinomycetota</taxon>
        <taxon>Actinomycetes</taxon>
        <taxon>Micrococcales</taxon>
        <taxon>Dermacoccaceae</taxon>
        <taxon>Calidifontibacter</taxon>
    </lineage>
</organism>
<evidence type="ECO:0000256" key="2">
    <source>
        <dbReference type="ARBA" id="ARBA00022679"/>
    </source>
</evidence>
<feature type="chain" id="PRO_5017634522" evidence="7">
    <location>
        <begin position="34"/>
        <end position="240"/>
    </location>
</feature>
<dbReference type="GO" id="GO:0018104">
    <property type="term" value="P:peptidoglycan-protein cross-linking"/>
    <property type="evidence" value="ECO:0007669"/>
    <property type="project" value="TreeGrafter"/>
</dbReference>
<dbReference type="Proteomes" id="UP000256253">
    <property type="component" value="Unassembled WGS sequence"/>
</dbReference>
<dbReference type="InterPro" id="IPR036365">
    <property type="entry name" value="PGBD-like_sf"/>
</dbReference>
<dbReference type="PROSITE" id="PS51318">
    <property type="entry name" value="TAT"/>
    <property type="match status" value="1"/>
</dbReference>
<keyword evidence="5 6" id="KW-0961">Cell wall biogenesis/degradation</keyword>
<evidence type="ECO:0000256" key="4">
    <source>
        <dbReference type="ARBA" id="ARBA00022984"/>
    </source>
</evidence>
<dbReference type="PANTHER" id="PTHR30582">
    <property type="entry name" value="L,D-TRANSPEPTIDASE"/>
    <property type="match status" value="1"/>
</dbReference>
<dbReference type="InterPro" id="IPR038063">
    <property type="entry name" value="Transpep_catalytic_dom"/>
</dbReference>
<comment type="pathway">
    <text evidence="1 6">Cell wall biogenesis; peptidoglycan biosynthesis.</text>
</comment>
<dbReference type="GO" id="GO:0016740">
    <property type="term" value="F:transferase activity"/>
    <property type="evidence" value="ECO:0007669"/>
    <property type="project" value="UniProtKB-KW"/>
</dbReference>
<dbReference type="GO" id="GO:0008360">
    <property type="term" value="P:regulation of cell shape"/>
    <property type="evidence" value="ECO:0007669"/>
    <property type="project" value="UniProtKB-UniRule"/>
</dbReference>
<dbReference type="Gene3D" id="1.10.101.10">
    <property type="entry name" value="PGBD-like superfamily/PGBD"/>
    <property type="match status" value="1"/>
</dbReference>
<dbReference type="SUPFAM" id="SSF47090">
    <property type="entry name" value="PGBD-like"/>
    <property type="match status" value="1"/>
</dbReference>
<dbReference type="InterPro" id="IPR036366">
    <property type="entry name" value="PGBDSf"/>
</dbReference>
<feature type="active site" description="Nucleophile" evidence="6">
    <location>
        <position position="214"/>
    </location>
</feature>
<keyword evidence="2" id="KW-0808">Transferase</keyword>
<dbReference type="UniPathway" id="UPA00219"/>